<dbReference type="EMBL" id="MU003499">
    <property type="protein sequence ID" value="KAF2473798.1"/>
    <property type="molecule type" value="Genomic_DNA"/>
</dbReference>
<evidence type="ECO:0000313" key="2">
    <source>
        <dbReference type="Proteomes" id="UP000799755"/>
    </source>
</evidence>
<proteinExistence type="predicted"/>
<keyword evidence="2" id="KW-1185">Reference proteome</keyword>
<organism evidence="1 2">
    <name type="scientific">Lindgomyces ingoldianus</name>
    <dbReference type="NCBI Taxonomy" id="673940"/>
    <lineage>
        <taxon>Eukaryota</taxon>
        <taxon>Fungi</taxon>
        <taxon>Dikarya</taxon>
        <taxon>Ascomycota</taxon>
        <taxon>Pezizomycotina</taxon>
        <taxon>Dothideomycetes</taxon>
        <taxon>Pleosporomycetidae</taxon>
        <taxon>Pleosporales</taxon>
        <taxon>Lindgomycetaceae</taxon>
        <taxon>Lindgomyces</taxon>
    </lineage>
</organism>
<protein>
    <submittedName>
        <fullName evidence="1">Uncharacterized protein</fullName>
    </submittedName>
</protein>
<accession>A0ACB6R4P1</accession>
<name>A0ACB6R4P1_9PLEO</name>
<evidence type="ECO:0000313" key="1">
    <source>
        <dbReference type="EMBL" id="KAF2473798.1"/>
    </source>
</evidence>
<gene>
    <name evidence="1" type="ORF">BDR25DRAFT_392234</name>
</gene>
<reference evidence="1" key="1">
    <citation type="journal article" date="2020" name="Stud. Mycol.">
        <title>101 Dothideomycetes genomes: a test case for predicting lifestyles and emergence of pathogens.</title>
        <authorList>
            <person name="Haridas S."/>
            <person name="Albert R."/>
            <person name="Binder M."/>
            <person name="Bloem J."/>
            <person name="Labutti K."/>
            <person name="Salamov A."/>
            <person name="Andreopoulos B."/>
            <person name="Baker S."/>
            <person name="Barry K."/>
            <person name="Bills G."/>
            <person name="Bluhm B."/>
            <person name="Cannon C."/>
            <person name="Castanera R."/>
            <person name="Culley D."/>
            <person name="Daum C."/>
            <person name="Ezra D."/>
            <person name="Gonzalez J."/>
            <person name="Henrissat B."/>
            <person name="Kuo A."/>
            <person name="Liang C."/>
            <person name="Lipzen A."/>
            <person name="Lutzoni F."/>
            <person name="Magnuson J."/>
            <person name="Mondo S."/>
            <person name="Nolan M."/>
            <person name="Ohm R."/>
            <person name="Pangilinan J."/>
            <person name="Park H.-J."/>
            <person name="Ramirez L."/>
            <person name="Alfaro M."/>
            <person name="Sun H."/>
            <person name="Tritt A."/>
            <person name="Yoshinaga Y."/>
            <person name="Zwiers L.-H."/>
            <person name="Turgeon B."/>
            <person name="Goodwin S."/>
            <person name="Spatafora J."/>
            <person name="Crous P."/>
            <person name="Grigoriev I."/>
        </authorList>
    </citation>
    <scope>NUCLEOTIDE SEQUENCE</scope>
    <source>
        <strain evidence="1">ATCC 200398</strain>
    </source>
</reference>
<comment type="caution">
    <text evidence="1">The sequence shown here is derived from an EMBL/GenBank/DDBJ whole genome shotgun (WGS) entry which is preliminary data.</text>
</comment>
<sequence length="110" mass="12375">MQAPGVNNAPVYRWWCEVSAPARLSELAPKGSARAPLLFFSLVRSNEKSKAAGRSRSKGKLWARGCFHGLSHQPPVSNRRSERRMGFFSIVMLSWFDNPSAKLLKSKWLS</sequence>
<dbReference type="Proteomes" id="UP000799755">
    <property type="component" value="Unassembled WGS sequence"/>
</dbReference>